<evidence type="ECO:0000313" key="3">
    <source>
        <dbReference type="EMBL" id="MBB5686291.1"/>
    </source>
</evidence>
<dbReference type="Gene3D" id="3.90.1170.50">
    <property type="entry name" value="Aldehyde oxidase/xanthine dehydrogenase, a/b hammerhead"/>
    <property type="match status" value="1"/>
</dbReference>
<dbReference type="EC" id="1.3.99.16" evidence="3"/>
<keyword evidence="1" id="KW-0812">Transmembrane</keyword>
<dbReference type="InterPro" id="IPR036856">
    <property type="entry name" value="Ald_Oxase/Xan_DH_a/b_sf"/>
</dbReference>
<dbReference type="InterPro" id="IPR037165">
    <property type="entry name" value="AldOxase/xan_DH_Mopterin-bd_sf"/>
</dbReference>
<dbReference type="Pfam" id="PF20256">
    <property type="entry name" value="MoCoBD_2"/>
    <property type="match status" value="1"/>
</dbReference>
<dbReference type="SUPFAM" id="SSF56003">
    <property type="entry name" value="Molybdenum cofactor-binding domain"/>
    <property type="match status" value="2"/>
</dbReference>
<evidence type="ECO:0000256" key="1">
    <source>
        <dbReference type="SAM" id="Phobius"/>
    </source>
</evidence>
<dbReference type="EMBL" id="JACIJC010000003">
    <property type="protein sequence ID" value="MBB5686291.1"/>
    <property type="molecule type" value="Genomic_DNA"/>
</dbReference>
<accession>A0A7W9AIU5</accession>
<dbReference type="InterPro" id="IPR000674">
    <property type="entry name" value="Ald_Oxase/Xan_DH_a/b"/>
</dbReference>
<name>A0A7W9AIU5_9SPHN</name>
<dbReference type="SUPFAM" id="SSF54665">
    <property type="entry name" value="CO dehydrogenase molybdoprotein N-domain-like"/>
    <property type="match status" value="1"/>
</dbReference>
<feature type="transmembrane region" description="Helical" evidence="1">
    <location>
        <begin position="20"/>
        <end position="36"/>
    </location>
</feature>
<dbReference type="InterPro" id="IPR046867">
    <property type="entry name" value="AldOxase/xan_DH_MoCoBD2"/>
</dbReference>
<dbReference type="InterPro" id="IPR012368">
    <property type="entry name" value="OxRdtase_Mopterin-bd_su_IorB"/>
</dbReference>
<feature type="domain" description="Aldehyde oxidase/xanthine dehydrogenase a/b hammerhead" evidence="2">
    <location>
        <begin position="242"/>
        <end position="320"/>
    </location>
</feature>
<evidence type="ECO:0000259" key="2">
    <source>
        <dbReference type="SMART" id="SM01008"/>
    </source>
</evidence>
<keyword evidence="3" id="KW-0560">Oxidoreductase</keyword>
<dbReference type="Proteomes" id="UP000549617">
    <property type="component" value="Unassembled WGS sequence"/>
</dbReference>
<dbReference type="PIRSF" id="PIRSF036389">
    <property type="entry name" value="IOR_B"/>
    <property type="match status" value="1"/>
</dbReference>
<dbReference type="PANTHER" id="PTHR47495">
    <property type="entry name" value="ALDEHYDE DEHYDROGENASE"/>
    <property type="match status" value="1"/>
</dbReference>
<dbReference type="Pfam" id="PF02738">
    <property type="entry name" value="MoCoBD_1"/>
    <property type="match status" value="1"/>
</dbReference>
<dbReference type="PROSITE" id="PS51318">
    <property type="entry name" value="TAT"/>
    <property type="match status" value="1"/>
</dbReference>
<keyword evidence="1" id="KW-1133">Transmembrane helix</keyword>
<keyword evidence="1" id="KW-0472">Membrane</keyword>
<proteinExistence type="predicted"/>
<dbReference type="SMART" id="SM01008">
    <property type="entry name" value="Ald_Xan_dh_C"/>
    <property type="match status" value="1"/>
</dbReference>
<evidence type="ECO:0000313" key="4">
    <source>
        <dbReference type="Proteomes" id="UP000549617"/>
    </source>
</evidence>
<protein>
    <submittedName>
        <fullName evidence="3">Isoquinoline 1-oxidoreductase beta subunit</fullName>
        <ecNumber evidence="3">1.3.99.16</ecNumber>
    </submittedName>
</protein>
<dbReference type="RefSeq" id="WP_184018494.1">
    <property type="nucleotide sequence ID" value="NZ_JACIJC010000003.1"/>
</dbReference>
<keyword evidence="4" id="KW-1185">Reference proteome</keyword>
<dbReference type="InterPro" id="IPR006311">
    <property type="entry name" value="TAT_signal"/>
</dbReference>
<sequence>MAFGDRIRESIGTPTRRQLLVGGGAGVGLLVAWTLWPRRYAPNLIANKGETIVNAFLKIAESGVVTVVVPQAELGQGVFTALPQILADELGADWRTIAVEPAPISPVYANRLIAGDLAEGRGPGFLQGAIRWSAQEYATREALMITSGSSSVRAFEQPMREAGAAARVLLCKAAAAQWDADWEACDTAGGFVVRGEERLRFGGLAAAAMAYHLPDPLPMRDGQENRLTGLKLPRLDLPSKVDGSANFAADVRVPDLAFAAIRQGPVGDTMLKSLDRKAAEAVPGVMGVVDTPHWVAAVASNGWAAERALDAMRPLFETRGPWASTKRMTDALEGALDGDGTRFAATGDLGAAFRGQTIHAAEYAVGLAVHAPMETMTATARFKRDHLEIWLPTQAPAIARAHCAAALGLAEDAVTIHPMLVGGSFGRKLEAEAAVQAAIIAQRMNRPIQLVWSRAEDIAHDLFRPAAQARMSAKLGPGGRIEGWLAKIAAPATAAEQAARMMAGSGLAGAFIPDPEGADESAIAGAVPPYAISALGVDHHPAALGVPTGHWRSGAHSYTAFFTECFIDELAIASGVEPLSFRMQMLMGHPRLALCLSAAAARGNWEGGVQGSGQGIACHSMAGSHVAIVAEARIEENQTVAVSRVVAAVDCGRVINPDLVRQQIEGGIIYAIAAATGAPVDFERGLPVLRNFEALEIPRLAQCPEIIVEIIRSNAPPGGVSEIAVPPVGPAIANAIFAANGQRLRRLPLRTGNT</sequence>
<organism evidence="3 4">
    <name type="scientific">Sphingobium boeckii</name>
    <dbReference type="NCBI Taxonomy" id="1082345"/>
    <lineage>
        <taxon>Bacteria</taxon>
        <taxon>Pseudomonadati</taxon>
        <taxon>Pseudomonadota</taxon>
        <taxon>Alphaproteobacteria</taxon>
        <taxon>Sphingomonadales</taxon>
        <taxon>Sphingomonadaceae</taxon>
        <taxon>Sphingobium</taxon>
    </lineage>
</organism>
<dbReference type="GO" id="GO:0047121">
    <property type="term" value="F:isoquinoline 1-oxidoreductase activity"/>
    <property type="evidence" value="ECO:0007669"/>
    <property type="project" value="UniProtKB-EC"/>
</dbReference>
<dbReference type="InterPro" id="IPR008274">
    <property type="entry name" value="AldOxase/xan_DH_MoCoBD1"/>
</dbReference>
<dbReference type="PANTHER" id="PTHR47495:SF1">
    <property type="entry name" value="BLL3820 PROTEIN"/>
    <property type="match status" value="1"/>
</dbReference>
<comment type="caution">
    <text evidence="3">The sequence shown here is derived from an EMBL/GenBank/DDBJ whole genome shotgun (WGS) entry which is preliminary data.</text>
</comment>
<gene>
    <name evidence="3" type="ORF">FHS49_002307</name>
</gene>
<dbReference type="InterPro" id="IPR052516">
    <property type="entry name" value="N-heterocyclic_Hydroxylase"/>
</dbReference>
<reference evidence="3 4" key="1">
    <citation type="submission" date="2020-08" db="EMBL/GenBank/DDBJ databases">
        <title>Genomic Encyclopedia of Type Strains, Phase IV (KMG-IV): sequencing the most valuable type-strain genomes for metagenomic binning, comparative biology and taxonomic classification.</title>
        <authorList>
            <person name="Goeker M."/>
        </authorList>
    </citation>
    <scope>NUCLEOTIDE SEQUENCE [LARGE SCALE GENOMIC DNA]</scope>
    <source>
        <strain evidence="3 4">DSM 25079</strain>
    </source>
</reference>
<dbReference type="AlphaFoldDB" id="A0A7W9AIU5"/>
<dbReference type="Gene3D" id="3.30.365.10">
    <property type="entry name" value="Aldehyde oxidase/xanthine dehydrogenase, molybdopterin binding domain"/>
    <property type="match status" value="4"/>
</dbReference>